<dbReference type="InterPro" id="IPR036380">
    <property type="entry name" value="Isochorismatase-like_sf"/>
</dbReference>
<evidence type="ECO:0000313" key="3">
    <source>
        <dbReference type="EMBL" id="VCU72146.1"/>
    </source>
</evidence>
<sequence>MSPSSVSPAACADDTLPVTLEARLAPAGSALLVIDMQNDFCAARGYVQTVMGKDVSTAASIVPPIQALANAARAAGVPVFWLRADYTRQRLPPSMQVKLAARGITQDCCAPGSWGSAWFEVAPEAGEAVFTKHTYSGFHQTGLHEALQAQGIRTLVFAGVQTHICVESTLRAAHTLGYYCVVAEDAVASHSPAGHAAALDNVRFLFGDVCPAAAVRQAWSAA</sequence>
<protein>
    <submittedName>
        <fullName evidence="3">Peroxyureidoacrylate/ureidoacrylate amidohydrolase RutB</fullName>
        <ecNumber evidence="3">3.5.1.110</ecNumber>
    </submittedName>
</protein>
<dbReference type="EMBL" id="UWPJ01000036">
    <property type="protein sequence ID" value="VCU72146.1"/>
    <property type="molecule type" value="Genomic_DNA"/>
</dbReference>
<reference evidence="3 4" key="1">
    <citation type="submission" date="2018-10" db="EMBL/GenBank/DDBJ databases">
        <authorList>
            <person name="Criscuolo A."/>
        </authorList>
    </citation>
    <scope>NUCLEOTIDE SEQUENCE [LARGE SCALE GENOMIC DNA]</scope>
    <source>
        <strain evidence="3">DnA1</strain>
    </source>
</reference>
<keyword evidence="4" id="KW-1185">Reference proteome</keyword>
<dbReference type="EC" id="3.5.1.110" evidence="3"/>
<name>A0A3P4B9F3_9BURK</name>
<dbReference type="GO" id="GO:0016787">
    <property type="term" value="F:hydrolase activity"/>
    <property type="evidence" value="ECO:0007669"/>
    <property type="project" value="UniProtKB-KW"/>
</dbReference>
<evidence type="ECO:0000259" key="2">
    <source>
        <dbReference type="Pfam" id="PF00857"/>
    </source>
</evidence>
<accession>A0A3P4B9F3</accession>
<dbReference type="PANTHER" id="PTHR43540:SF6">
    <property type="entry name" value="ISOCHORISMATASE-LIKE DOMAIN-CONTAINING PROTEIN"/>
    <property type="match status" value="1"/>
</dbReference>
<dbReference type="SUPFAM" id="SSF52499">
    <property type="entry name" value="Isochorismatase-like hydrolases"/>
    <property type="match status" value="1"/>
</dbReference>
<dbReference type="CDD" id="cd00431">
    <property type="entry name" value="cysteine_hydrolases"/>
    <property type="match status" value="1"/>
</dbReference>
<keyword evidence="1 3" id="KW-0378">Hydrolase</keyword>
<organism evidence="3 4">
    <name type="scientific">Pigmentiphaga humi</name>
    <dbReference type="NCBI Taxonomy" id="2478468"/>
    <lineage>
        <taxon>Bacteria</taxon>
        <taxon>Pseudomonadati</taxon>
        <taxon>Pseudomonadota</taxon>
        <taxon>Betaproteobacteria</taxon>
        <taxon>Burkholderiales</taxon>
        <taxon>Alcaligenaceae</taxon>
        <taxon>Pigmentiphaga</taxon>
    </lineage>
</organism>
<dbReference type="OrthoDB" id="9781985at2"/>
<dbReference type="PANTHER" id="PTHR43540">
    <property type="entry name" value="PEROXYUREIDOACRYLATE/UREIDOACRYLATE AMIDOHYDROLASE-RELATED"/>
    <property type="match status" value="1"/>
</dbReference>
<dbReference type="InterPro" id="IPR000868">
    <property type="entry name" value="Isochorismatase-like_dom"/>
</dbReference>
<dbReference type="Proteomes" id="UP000277294">
    <property type="component" value="Unassembled WGS sequence"/>
</dbReference>
<dbReference type="AlphaFoldDB" id="A0A3P4B9F3"/>
<proteinExistence type="predicted"/>
<dbReference type="Pfam" id="PF00857">
    <property type="entry name" value="Isochorismatase"/>
    <property type="match status" value="1"/>
</dbReference>
<gene>
    <name evidence="3" type="primary">rutB_8</name>
    <name evidence="3" type="ORF">PIGHUM_04242</name>
</gene>
<evidence type="ECO:0000256" key="1">
    <source>
        <dbReference type="ARBA" id="ARBA00022801"/>
    </source>
</evidence>
<evidence type="ECO:0000313" key="4">
    <source>
        <dbReference type="Proteomes" id="UP000277294"/>
    </source>
</evidence>
<dbReference type="RefSeq" id="WP_124081728.1">
    <property type="nucleotide sequence ID" value="NZ_UWPJ01000036.1"/>
</dbReference>
<dbReference type="InterPro" id="IPR050272">
    <property type="entry name" value="Isochorismatase-like_hydrls"/>
</dbReference>
<dbReference type="Gene3D" id="3.40.50.850">
    <property type="entry name" value="Isochorismatase-like"/>
    <property type="match status" value="1"/>
</dbReference>
<feature type="domain" description="Isochorismatase-like" evidence="2">
    <location>
        <begin position="29"/>
        <end position="212"/>
    </location>
</feature>